<dbReference type="PANTHER" id="PTHR24559:SF444">
    <property type="entry name" value="REVERSE TRANSCRIPTASE DOMAIN-CONTAINING PROTEIN"/>
    <property type="match status" value="1"/>
</dbReference>
<evidence type="ECO:0000313" key="4">
    <source>
        <dbReference type="Proteomes" id="UP000053676"/>
    </source>
</evidence>
<dbReference type="AlphaFoldDB" id="W2TRH2"/>
<dbReference type="Gene3D" id="3.30.70.270">
    <property type="match status" value="1"/>
</dbReference>
<dbReference type="STRING" id="51031.W2TRH2"/>
<feature type="compositionally biased region" description="Polar residues" evidence="1">
    <location>
        <begin position="379"/>
        <end position="400"/>
    </location>
</feature>
<feature type="region of interest" description="Disordered" evidence="1">
    <location>
        <begin position="366"/>
        <end position="403"/>
    </location>
</feature>
<sequence>MENVLEEAVNRLDLSAQQPREPMETEEVSDWQKLMQQILQTCDGALLEQFRNISQSKREYILLAVQQSIDTAVNRIRETIDEGNQCKELLQALGLSINELTDLLPQMVDHSLQIQQVAESLGCEAGEIVNLVEIKNAEIAALKLKLKEFQTAEQLREVMQPQQAEVGETPPVAAQSVSGFYRIAQEDRWTSVAPPENLADKITDILNQIIPLAPTRTIEIKYPQSVWSNKVRRDILINHLEGTAKAHVENMPAELRNGTFEDIVAELRKARETPGERLKARSEWKHLCIRDHETVFDFCCRMKRIATRMQPDQTMDFELGSKLYECLSDWPDSYHLLAALDAPEGRVFDQVKKVALRLERTREASKLQRSKEWKRQDSRTTSWQQRDPQQRNNCTTSKAQENAPKLHVRAMNVVKEGISPVNALKDWAKTAQVYDASGNPMTFLMRIAANIRVHGAGKAKIQLHIQESNSQVILLGTNALAPLGIELKLNPEGSLKLNDMDRNASRNQVCDQHTQHGDNATAMQRVLIPPFGTAELELSSDQLEGDRVFWTHENRIASGVCRISKGSTKISVINNGNEPWLVRKGQVMGTWTNDRWYDPKTTDIPGDMLEMRRTKPTPYKQKAKQVLKILLNNKKSREFPLQLKELITKYADTFAVSDVELTQTHLIEHDIDVHSPIRQKTRPVPYALRMEVKDMLQDLEERHIIEESTSPWASPIVLVAKKDGGIRLCVDYREVNKLTKKECYPLPAIDVTLQNLRGKRYFTSLDLASGYWQVPLTKQAKEISAFTTTAGHYQFRVIPFGLTNAPAAFQRLMEWQVLASSSHKASKRD</sequence>
<dbReference type="Pfam" id="PF00078">
    <property type="entry name" value="RVT_1"/>
    <property type="match status" value="1"/>
</dbReference>
<organism evidence="3 4">
    <name type="scientific">Necator americanus</name>
    <name type="common">Human hookworm</name>
    <dbReference type="NCBI Taxonomy" id="51031"/>
    <lineage>
        <taxon>Eukaryota</taxon>
        <taxon>Metazoa</taxon>
        <taxon>Ecdysozoa</taxon>
        <taxon>Nematoda</taxon>
        <taxon>Chromadorea</taxon>
        <taxon>Rhabditida</taxon>
        <taxon>Rhabditina</taxon>
        <taxon>Rhabditomorpha</taxon>
        <taxon>Strongyloidea</taxon>
        <taxon>Ancylostomatidae</taxon>
        <taxon>Bunostominae</taxon>
        <taxon>Necator</taxon>
    </lineage>
</organism>
<dbReference type="PROSITE" id="PS50878">
    <property type="entry name" value="RT_POL"/>
    <property type="match status" value="1"/>
</dbReference>
<reference evidence="4" key="1">
    <citation type="journal article" date="2014" name="Nat. Genet.">
        <title>Genome of the human hookworm Necator americanus.</title>
        <authorList>
            <person name="Tang Y.T."/>
            <person name="Gao X."/>
            <person name="Rosa B.A."/>
            <person name="Abubucker S."/>
            <person name="Hallsworth-Pepin K."/>
            <person name="Martin J."/>
            <person name="Tyagi R."/>
            <person name="Heizer E."/>
            <person name="Zhang X."/>
            <person name="Bhonagiri-Palsikar V."/>
            <person name="Minx P."/>
            <person name="Warren W.C."/>
            <person name="Wang Q."/>
            <person name="Zhan B."/>
            <person name="Hotez P.J."/>
            <person name="Sternberg P.W."/>
            <person name="Dougall A."/>
            <person name="Gaze S.T."/>
            <person name="Mulvenna J."/>
            <person name="Sotillo J."/>
            <person name="Ranganathan S."/>
            <person name="Rabelo E.M."/>
            <person name="Wilson R.K."/>
            <person name="Felgner P.L."/>
            <person name="Bethony J."/>
            <person name="Hawdon J.M."/>
            <person name="Gasser R.B."/>
            <person name="Loukas A."/>
            <person name="Mitreva M."/>
        </authorList>
    </citation>
    <scope>NUCLEOTIDE SEQUENCE [LARGE SCALE GENOMIC DNA]</scope>
</reference>
<dbReference type="Proteomes" id="UP000053676">
    <property type="component" value="Unassembled WGS sequence"/>
</dbReference>
<dbReference type="EMBL" id="KI658113">
    <property type="protein sequence ID" value="ETN83731.1"/>
    <property type="molecule type" value="Genomic_DNA"/>
</dbReference>
<protein>
    <recommendedName>
        <fullName evidence="2">Reverse transcriptase domain-containing protein</fullName>
    </recommendedName>
</protein>
<proteinExistence type="predicted"/>
<dbReference type="PANTHER" id="PTHR24559">
    <property type="entry name" value="TRANSPOSON TY3-I GAG-POL POLYPROTEIN"/>
    <property type="match status" value="1"/>
</dbReference>
<dbReference type="InterPro" id="IPR053134">
    <property type="entry name" value="RNA-dir_DNA_polymerase"/>
</dbReference>
<dbReference type="InterPro" id="IPR000477">
    <property type="entry name" value="RT_dom"/>
</dbReference>
<dbReference type="OMA" id="THENRIA"/>
<evidence type="ECO:0000259" key="2">
    <source>
        <dbReference type="PROSITE" id="PS50878"/>
    </source>
</evidence>
<evidence type="ECO:0000256" key="1">
    <source>
        <dbReference type="SAM" id="MobiDB-lite"/>
    </source>
</evidence>
<dbReference type="CDD" id="cd01647">
    <property type="entry name" value="RT_LTR"/>
    <property type="match status" value="1"/>
</dbReference>
<dbReference type="InterPro" id="IPR043502">
    <property type="entry name" value="DNA/RNA_pol_sf"/>
</dbReference>
<dbReference type="InterPro" id="IPR043128">
    <property type="entry name" value="Rev_trsase/Diguanyl_cyclase"/>
</dbReference>
<dbReference type="OrthoDB" id="3363652at2759"/>
<keyword evidence="4" id="KW-1185">Reference proteome</keyword>
<dbReference type="Gene3D" id="3.10.10.10">
    <property type="entry name" value="HIV Type 1 Reverse Transcriptase, subunit A, domain 1"/>
    <property type="match status" value="1"/>
</dbReference>
<gene>
    <name evidence="3" type="ORF">NECAME_17359</name>
</gene>
<accession>W2TRH2</accession>
<dbReference type="SUPFAM" id="SSF56672">
    <property type="entry name" value="DNA/RNA polymerases"/>
    <property type="match status" value="1"/>
</dbReference>
<dbReference type="KEGG" id="nai:NECAME_17359"/>
<feature type="domain" description="Reverse transcriptase" evidence="2">
    <location>
        <begin position="700"/>
        <end position="829"/>
    </location>
</feature>
<name>W2TRH2_NECAM</name>
<evidence type="ECO:0000313" key="3">
    <source>
        <dbReference type="EMBL" id="ETN83731.1"/>
    </source>
</evidence>
<feature type="compositionally biased region" description="Basic and acidic residues" evidence="1">
    <location>
        <begin position="366"/>
        <end position="378"/>
    </location>
</feature>